<dbReference type="GeneID" id="104698848"/>
<dbReference type="SMART" id="SM00343">
    <property type="entry name" value="ZnF_C2HC"/>
    <property type="match status" value="4"/>
</dbReference>
<reference evidence="5" key="2">
    <citation type="submission" date="2025-08" db="UniProtKB">
        <authorList>
            <consortium name="RefSeq"/>
        </authorList>
    </citation>
    <scope>IDENTIFICATION</scope>
    <source>
        <tissue evidence="5">Leaf</tissue>
    </source>
</reference>
<sequence>MPDQVVPDQIVPRHNSHIRAIPLQMVLADQKEEPRDLEWERMSELRRLNRSHVRFEEGESSSKWPRTSYKEMQLREQQEAQSVTTQPRGRLRIRATARKRMVYPNKVHMRNQPYCELCEGVGHWTRNCWRTSLRRMLSPEHAECDSCGMRGHFTYRCPNPEYMRHWRPCDTCGMPIHLNNHCWRARPDRPLFTEPSRCTECGGGGHFPPSCPYRVVRERSNPSSQLVHTGENPLDRAIRDEEDPMNQAGTLLSVASTSTESPAEPQPEELARACVCTCEECTRRRNQ</sequence>
<dbReference type="PROSITE" id="PS50158">
    <property type="entry name" value="ZF_CCHC"/>
    <property type="match status" value="1"/>
</dbReference>
<feature type="region of interest" description="Disordered" evidence="2">
    <location>
        <begin position="222"/>
        <end position="241"/>
    </location>
</feature>
<keyword evidence="1" id="KW-0863">Zinc-finger</keyword>
<dbReference type="RefSeq" id="XP_010412537.1">
    <property type="nucleotide sequence ID" value="XM_010414235.1"/>
</dbReference>
<keyword evidence="4" id="KW-1185">Reference proteome</keyword>
<reference evidence="4" key="1">
    <citation type="journal article" date="2014" name="Nat. Commun.">
        <title>The emerging biofuel crop Camelina sativa retains a highly undifferentiated hexaploid genome structure.</title>
        <authorList>
            <person name="Kagale S."/>
            <person name="Koh C."/>
            <person name="Nixon J."/>
            <person name="Bollina V."/>
            <person name="Clarke W.E."/>
            <person name="Tuteja R."/>
            <person name="Spillane C."/>
            <person name="Robinson S.J."/>
            <person name="Links M.G."/>
            <person name="Clarke C."/>
            <person name="Higgins E.E."/>
            <person name="Huebert T."/>
            <person name="Sharpe A.G."/>
            <person name="Parkin I.A."/>
        </authorList>
    </citation>
    <scope>NUCLEOTIDE SEQUENCE [LARGE SCALE GENOMIC DNA]</scope>
    <source>
        <strain evidence="4">cv. DH55</strain>
    </source>
</reference>
<proteinExistence type="predicted"/>
<keyword evidence="1" id="KW-0862">Zinc</keyword>
<keyword evidence="1" id="KW-0479">Metal-binding</keyword>
<dbReference type="Gene3D" id="4.10.60.10">
    <property type="entry name" value="Zinc finger, CCHC-type"/>
    <property type="match status" value="2"/>
</dbReference>
<evidence type="ECO:0000256" key="2">
    <source>
        <dbReference type="SAM" id="MobiDB-lite"/>
    </source>
</evidence>
<name>A0ABM0SKN1_CAMSA</name>
<evidence type="ECO:0000313" key="5">
    <source>
        <dbReference type="RefSeq" id="XP_010412537.1"/>
    </source>
</evidence>
<organism evidence="4 5">
    <name type="scientific">Camelina sativa</name>
    <name type="common">False flax</name>
    <name type="synonym">Myagrum sativum</name>
    <dbReference type="NCBI Taxonomy" id="90675"/>
    <lineage>
        <taxon>Eukaryota</taxon>
        <taxon>Viridiplantae</taxon>
        <taxon>Streptophyta</taxon>
        <taxon>Embryophyta</taxon>
        <taxon>Tracheophyta</taxon>
        <taxon>Spermatophyta</taxon>
        <taxon>Magnoliopsida</taxon>
        <taxon>eudicotyledons</taxon>
        <taxon>Gunneridae</taxon>
        <taxon>Pentapetalae</taxon>
        <taxon>rosids</taxon>
        <taxon>malvids</taxon>
        <taxon>Brassicales</taxon>
        <taxon>Brassicaceae</taxon>
        <taxon>Camelineae</taxon>
        <taxon>Camelina</taxon>
    </lineage>
</organism>
<dbReference type="SUPFAM" id="SSF57756">
    <property type="entry name" value="Retrovirus zinc finger-like domains"/>
    <property type="match status" value="1"/>
</dbReference>
<evidence type="ECO:0000256" key="1">
    <source>
        <dbReference type="PROSITE-ProRule" id="PRU00047"/>
    </source>
</evidence>
<dbReference type="Proteomes" id="UP000694864">
    <property type="component" value="Chromosome 6"/>
</dbReference>
<dbReference type="InterPro" id="IPR036875">
    <property type="entry name" value="Znf_CCHC_sf"/>
</dbReference>
<evidence type="ECO:0000313" key="4">
    <source>
        <dbReference type="Proteomes" id="UP000694864"/>
    </source>
</evidence>
<accession>A0ABM0SKN1</accession>
<dbReference type="InterPro" id="IPR001878">
    <property type="entry name" value="Znf_CCHC"/>
</dbReference>
<feature type="domain" description="CCHC-type" evidence="3">
    <location>
        <begin position="144"/>
        <end position="159"/>
    </location>
</feature>
<protein>
    <submittedName>
        <fullName evidence="5">Uncharacterized protein LOC104698848</fullName>
    </submittedName>
</protein>
<evidence type="ECO:0000259" key="3">
    <source>
        <dbReference type="PROSITE" id="PS50158"/>
    </source>
</evidence>
<gene>
    <name evidence="5" type="primary">LOC104698848</name>
</gene>